<accession>A0A7W6PQ35</accession>
<evidence type="ECO:0000259" key="1">
    <source>
        <dbReference type="PROSITE" id="PS50801"/>
    </source>
</evidence>
<organism evidence="2 3">
    <name type="scientific">Rhizobium rhizoryzae</name>
    <dbReference type="NCBI Taxonomy" id="451876"/>
    <lineage>
        <taxon>Bacteria</taxon>
        <taxon>Pseudomonadati</taxon>
        <taxon>Pseudomonadota</taxon>
        <taxon>Alphaproteobacteria</taxon>
        <taxon>Hyphomicrobiales</taxon>
        <taxon>Rhizobiaceae</taxon>
        <taxon>Rhizobium/Agrobacterium group</taxon>
        <taxon>Rhizobium</taxon>
    </lineage>
</organism>
<dbReference type="EMBL" id="JACIEC010000001">
    <property type="protein sequence ID" value="MBB4143725.1"/>
    <property type="molecule type" value="Genomic_DNA"/>
</dbReference>
<evidence type="ECO:0000313" key="2">
    <source>
        <dbReference type="EMBL" id="MBB4143725.1"/>
    </source>
</evidence>
<reference evidence="2 3" key="1">
    <citation type="submission" date="2020-08" db="EMBL/GenBank/DDBJ databases">
        <title>Genomic Encyclopedia of Type Strains, Phase IV (KMG-IV): sequencing the most valuable type-strain genomes for metagenomic binning, comparative biology and taxonomic classification.</title>
        <authorList>
            <person name="Goeker M."/>
        </authorList>
    </citation>
    <scope>NUCLEOTIDE SEQUENCE [LARGE SCALE GENOMIC DNA]</scope>
    <source>
        <strain evidence="2 3">DSM 29514</strain>
    </source>
</reference>
<dbReference type="AlphaFoldDB" id="A0A7W6PQ35"/>
<dbReference type="InterPro" id="IPR036513">
    <property type="entry name" value="STAS_dom_sf"/>
</dbReference>
<comment type="caution">
    <text evidence="2">The sequence shown here is derived from an EMBL/GenBank/DDBJ whole genome shotgun (WGS) entry which is preliminary data.</text>
</comment>
<dbReference type="SUPFAM" id="SSF52091">
    <property type="entry name" value="SpoIIaa-like"/>
    <property type="match status" value="1"/>
</dbReference>
<dbReference type="Gene3D" id="3.30.750.24">
    <property type="entry name" value="STAS domain"/>
    <property type="match status" value="1"/>
</dbReference>
<dbReference type="PROSITE" id="PS50801">
    <property type="entry name" value="STAS"/>
    <property type="match status" value="1"/>
</dbReference>
<dbReference type="InterPro" id="IPR002645">
    <property type="entry name" value="STAS_dom"/>
</dbReference>
<feature type="domain" description="STAS" evidence="1">
    <location>
        <begin position="1"/>
        <end position="107"/>
    </location>
</feature>
<name>A0A7W6PQ35_9HYPH</name>
<proteinExistence type="predicted"/>
<dbReference type="Proteomes" id="UP000519897">
    <property type="component" value="Unassembled WGS sequence"/>
</dbReference>
<dbReference type="RefSeq" id="WP_165133605.1">
    <property type="nucleotide sequence ID" value="NZ_CP049250.1"/>
</dbReference>
<evidence type="ECO:0000313" key="3">
    <source>
        <dbReference type="Proteomes" id="UP000519897"/>
    </source>
</evidence>
<gene>
    <name evidence="2" type="ORF">GGQ72_002224</name>
</gene>
<sequence length="107" mass="11749">MSSNETVAVLSWDESLTLRTISNHCDELLLALTQKSAVAIDITDDQPVDLSLIQLIESARIYASTSGKKLTLLKPASGHVRDVLERGGFLQNISPEDSNFWLHDGVK</sequence>
<keyword evidence="3" id="KW-1185">Reference proteome</keyword>
<protein>
    <submittedName>
        <fullName evidence="2">MFS superfamily sulfate permease-like transporter</fullName>
    </submittedName>
</protein>